<name>A0A6A4FDX9_9STRA</name>
<evidence type="ECO:0000313" key="1">
    <source>
        <dbReference type="EMBL" id="KAE9337339.1"/>
    </source>
</evidence>
<dbReference type="EMBL" id="QXFT01000711">
    <property type="protein sequence ID" value="KAE9337339.1"/>
    <property type="molecule type" value="Genomic_DNA"/>
</dbReference>
<dbReference type="AlphaFoldDB" id="A0A6A4FDX9"/>
<evidence type="ECO:0000313" key="2">
    <source>
        <dbReference type="Proteomes" id="UP000434957"/>
    </source>
</evidence>
<gene>
    <name evidence="1" type="ORF">PR003_g12058</name>
</gene>
<keyword evidence="2" id="KW-1185">Reference proteome</keyword>
<accession>A0A6A4FDX9</accession>
<organism evidence="1 2">
    <name type="scientific">Phytophthora rubi</name>
    <dbReference type="NCBI Taxonomy" id="129364"/>
    <lineage>
        <taxon>Eukaryota</taxon>
        <taxon>Sar</taxon>
        <taxon>Stramenopiles</taxon>
        <taxon>Oomycota</taxon>
        <taxon>Peronosporomycetes</taxon>
        <taxon>Peronosporales</taxon>
        <taxon>Peronosporaceae</taxon>
        <taxon>Phytophthora</taxon>
    </lineage>
</organism>
<proteinExistence type="predicted"/>
<reference evidence="1 2" key="1">
    <citation type="submission" date="2018-08" db="EMBL/GenBank/DDBJ databases">
        <title>Genomic investigation of the strawberry pathogen Phytophthora fragariae indicates pathogenicity is determined by transcriptional variation in three key races.</title>
        <authorList>
            <person name="Adams T.M."/>
            <person name="Armitage A.D."/>
            <person name="Sobczyk M.K."/>
            <person name="Bates H.J."/>
            <person name="Dunwell J.M."/>
            <person name="Nellist C.F."/>
            <person name="Harrison R.J."/>
        </authorList>
    </citation>
    <scope>NUCLEOTIDE SEQUENCE [LARGE SCALE GENOMIC DNA]</scope>
    <source>
        <strain evidence="1 2">SCRP333</strain>
    </source>
</reference>
<comment type="caution">
    <text evidence="1">The sequence shown here is derived from an EMBL/GenBank/DDBJ whole genome shotgun (WGS) entry which is preliminary data.</text>
</comment>
<dbReference type="Proteomes" id="UP000434957">
    <property type="component" value="Unassembled WGS sequence"/>
</dbReference>
<sequence length="50" mass="5070">MRVYGGVATVCGHGSHIVAANADGAANMTVNGEDSRVVAVESLQREARAA</sequence>
<protein>
    <submittedName>
        <fullName evidence="1">Uncharacterized protein</fullName>
    </submittedName>
</protein>